<keyword evidence="2" id="KW-1185">Reference proteome</keyword>
<name>A0ABY8ELJ3_MALFU</name>
<evidence type="ECO:0000313" key="2">
    <source>
        <dbReference type="Proteomes" id="UP000818624"/>
    </source>
</evidence>
<gene>
    <name evidence="1" type="ORF">GLX27_000510</name>
</gene>
<dbReference type="EMBL" id="CP046234">
    <property type="protein sequence ID" value="WFD45885.1"/>
    <property type="molecule type" value="Genomic_DNA"/>
</dbReference>
<sequence length="115" mass="12685">MPSETACVPLAADAHVLGTELLWRLAQAYTSLWDQDASGWESLPRFPTPPSQKPRKSVYVRALRAAQALRSAVKELERRSQACFVYIQAHLTTPPAPMHAALCMALVSVFARPIV</sequence>
<proteinExistence type="predicted"/>
<reference evidence="1 2" key="1">
    <citation type="journal article" date="2020" name="Elife">
        <title>Loss of centromere function drives karyotype evolution in closely related Malassezia species.</title>
        <authorList>
            <person name="Sankaranarayanan S.R."/>
            <person name="Ianiri G."/>
            <person name="Coelho M.A."/>
            <person name="Reza M.H."/>
            <person name="Thimmappa B.C."/>
            <person name="Ganguly P."/>
            <person name="Vadnala R.N."/>
            <person name="Sun S."/>
            <person name="Siddharthan R."/>
            <person name="Tellgren-Roth C."/>
            <person name="Dawson T.L."/>
            <person name="Heitman J."/>
            <person name="Sanyal K."/>
        </authorList>
    </citation>
    <scope>NUCLEOTIDE SEQUENCE [LARGE SCALE GENOMIC DNA]</scope>
    <source>
        <strain evidence="1">CBS14141</strain>
    </source>
</reference>
<dbReference type="Proteomes" id="UP000818624">
    <property type="component" value="Chromosome 1"/>
</dbReference>
<protein>
    <submittedName>
        <fullName evidence="1">Uncharacterized protein</fullName>
    </submittedName>
</protein>
<accession>A0ABY8ELJ3</accession>
<organism evidence="1 2">
    <name type="scientific">Malassezia furfur</name>
    <name type="common">Pityriasis versicolor infection agent</name>
    <name type="synonym">Pityrosporum furfur</name>
    <dbReference type="NCBI Taxonomy" id="55194"/>
    <lineage>
        <taxon>Eukaryota</taxon>
        <taxon>Fungi</taxon>
        <taxon>Dikarya</taxon>
        <taxon>Basidiomycota</taxon>
        <taxon>Ustilaginomycotina</taxon>
        <taxon>Malasseziomycetes</taxon>
        <taxon>Malasseziales</taxon>
        <taxon>Malasseziaceae</taxon>
        <taxon>Malassezia</taxon>
    </lineage>
</organism>
<evidence type="ECO:0000313" key="1">
    <source>
        <dbReference type="EMBL" id="WFD45885.1"/>
    </source>
</evidence>